<evidence type="ECO:0000313" key="3">
    <source>
        <dbReference type="Proteomes" id="UP000007306"/>
    </source>
</evidence>
<dbReference type="AlphaFoldDB" id="I1NPN4"/>
<dbReference type="HOGENOM" id="CLU_1734346_0_0_1"/>
<evidence type="ECO:0000313" key="2">
    <source>
        <dbReference type="EnsemblPlants" id="ORGLA01G0182400.1"/>
    </source>
</evidence>
<sequence>MAAESAWDPRGSHMSGPMVSRLSSGTATVVGGDGGCRRAHHAYLAAAATRPEAPIASSPNARLRRLITRDNLAEATRLVDRSRGEAPDTAVVKTNAGEVHEPKHQAHTAMDSIEVVSALIGQYYDWLVLVLRRGGVGGRERCTTSSNTSSL</sequence>
<name>I1NPN4_ORYGL</name>
<reference evidence="2 3" key="2">
    <citation type="submission" date="2018-04" db="EMBL/GenBank/DDBJ databases">
        <title>OglaRS2 (Oryza glaberrima Reference Sequence Version 2).</title>
        <authorList>
            <person name="Zhang J."/>
            <person name="Kudrna D."/>
            <person name="Lee S."/>
            <person name="Talag J."/>
            <person name="Rajasekar S."/>
            <person name="Wing R.A."/>
        </authorList>
    </citation>
    <scope>NUCLEOTIDE SEQUENCE [LARGE SCALE GENOMIC DNA]</scope>
    <source>
        <strain evidence="2 3">cv. IRGC 96717</strain>
    </source>
</reference>
<dbReference type="EnsemblPlants" id="ORGLA01G0182400.1">
    <property type="protein sequence ID" value="ORGLA01G0182400.1"/>
    <property type="gene ID" value="ORGLA01G0182400"/>
</dbReference>
<dbReference type="Gramene" id="ORGLA01G0182400.1">
    <property type="protein sequence ID" value="ORGLA01G0182400.1"/>
    <property type="gene ID" value="ORGLA01G0182400"/>
</dbReference>
<evidence type="ECO:0000256" key="1">
    <source>
        <dbReference type="SAM" id="MobiDB-lite"/>
    </source>
</evidence>
<dbReference type="Proteomes" id="UP000007306">
    <property type="component" value="Chromosome 1"/>
</dbReference>
<organism evidence="2 3">
    <name type="scientific">Oryza glaberrima</name>
    <name type="common">African rice</name>
    <dbReference type="NCBI Taxonomy" id="4538"/>
    <lineage>
        <taxon>Eukaryota</taxon>
        <taxon>Viridiplantae</taxon>
        <taxon>Streptophyta</taxon>
        <taxon>Embryophyta</taxon>
        <taxon>Tracheophyta</taxon>
        <taxon>Spermatophyta</taxon>
        <taxon>Magnoliopsida</taxon>
        <taxon>Liliopsida</taxon>
        <taxon>Poales</taxon>
        <taxon>Poaceae</taxon>
        <taxon>BOP clade</taxon>
        <taxon>Oryzoideae</taxon>
        <taxon>Oryzeae</taxon>
        <taxon>Oryzinae</taxon>
        <taxon>Oryza</taxon>
    </lineage>
</organism>
<proteinExistence type="predicted"/>
<accession>I1NPN4</accession>
<feature type="region of interest" description="Disordered" evidence="1">
    <location>
        <begin position="1"/>
        <end position="21"/>
    </location>
</feature>
<protein>
    <submittedName>
        <fullName evidence="2">Uncharacterized protein</fullName>
    </submittedName>
</protein>
<dbReference type="STRING" id="4538.I1NPN4"/>
<keyword evidence="3" id="KW-1185">Reference proteome</keyword>
<reference evidence="2" key="1">
    <citation type="submission" date="2015-06" db="UniProtKB">
        <authorList>
            <consortium name="EnsemblPlants"/>
        </authorList>
    </citation>
    <scope>IDENTIFICATION</scope>
</reference>